<dbReference type="OrthoDB" id="9765330at2"/>
<protein>
    <submittedName>
        <fullName evidence="6">Glycosyl transferase group 1</fullName>
    </submittedName>
</protein>
<dbReference type="InterPro" id="IPR001296">
    <property type="entry name" value="Glyco_trans_1"/>
</dbReference>
<dbReference type="KEGG" id="ica:Intca_1029"/>
<reference evidence="6 7" key="1">
    <citation type="journal article" date="2010" name="Stand. Genomic Sci.">
        <title>Complete genome sequence of Intrasporangium calvum type strain (7 KIP).</title>
        <authorList>
            <person name="Del Rio T.G."/>
            <person name="Chertkov O."/>
            <person name="Yasawong M."/>
            <person name="Lucas S."/>
            <person name="Deshpande S."/>
            <person name="Cheng J.F."/>
            <person name="Detter C."/>
            <person name="Tapia R."/>
            <person name="Han C."/>
            <person name="Goodwin L."/>
            <person name="Pitluck S."/>
            <person name="Liolios K."/>
            <person name="Ivanova N."/>
            <person name="Mavromatis K."/>
            <person name="Pati A."/>
            <person name="Chen A."/>
            <person name="Palaniappan K."/>
            <person name="Land M."/>
            <person name="Hauser L."/>
            <person name="Chang Y.J."/>
            <person name="Jeffries C.D."/>
            <person name="Rohde M."/>
            <person name="Pukall R."/>
            <person name="Sikorski J."/>
            <person name="Goker M."/>
            <person name="Woyke T."/>
            <person name="Bristow J."/>
            <person name="Eisen J.A."/>
            <person name="Markowitz V."/>
            <person name="Hugenholtz P."/>
            <person name="Kyrpides N.C."/>
            <person name="Klenk H.P."/>
            <person name="Lapidus A."/>
        </authorList>
    </citation>
    <scope>NUCLEOTIDE SEQUENCE [LARGE SCALE GENOMIC DNA]</scope>
    <source>
        <strain evidence="7">ATCC 23552 / DSM 43043 / JCM 3097 / NBRC 12989 / 7 KIP</strain>
    </source>
</reference>
<dbReference type="Pfam" id="PF00534">
    <property type="entry name" value="Glycos_transf_1"/>
    <property type="match status" value="1"/>
</dbReference>
<dbReference type="GO" id="GO:0016757">
    <property type="term" value="F:glycosyltransferase activity"/>
    <property type="evidence" value="ECO:0007669"/>
    <property type="project" value="UniProtKB-KW"/>
</dbReference>
<name>E6SDD0_INTC7</name>
<dbReference type="Pfam" id="PF13439">
    <property type="entry name" value="Glyco_transf_4"/>
    <property type="match status" value="1"/>
</dbReference>
<evidence type="ECO:0000259" key="4">
    <source>
        <dbReference type="Pfam" id="PF00534"/>
    </source>
</evidence>
<dbReference type="HOGENOM" id="CLU_009583_16_0_11"/>
<feature type="domain" description="Glycosyl transferase family 1" evidence="4">
    <location>
        <begin position="191"/>
        <end position="350"/>
    </location>
</feature>
<dbReference type="STRING" id="710696.Intca_1029"/>
<dbReference type="InterPro" id="IPR028098">
    <property type="entry name" value="Glyco_trans_4-like_N"/>
</dbReference>
<evidence type="ECO:0000256" key="3">
    <source>
        <dbReference type="SAM" id="MobiDB-lite"/>
    </source>
</evidence>
<dbReference type="Gene3D" id="3.40.50.2000">
    <property type="entry name" value="Glycogen Phosphorylase B"/>
    <property type="match status" value="2"/>
</dbReference>
<feature type="domain" description="Glycosyltransferase subfamily 4-like N-terminal" evidence="5">
    <location>
        <begin position="89"/>
        <end position="178"/>
    </location>
</feature>
<evidence type="ECO:0000313" key="6">
    <source>
        <dbReference type="EMBL" id="ADU47552.1"/>
    </source>
</evidence>
<sequence>MTDLHLVVPSAVDDPGRPSGGNTYDRRVAEYLPSLGWTVHEHAMPGDWPQPGGRALGTLARVLSGFPDGAVLLVDGLVASSAADVLLPEAGRLRIVVLVHLPLSVMDEGPSPGQPRDPSRTADAARPGGGGRLSEGERRVLSAAAAVVATSEWTRRWLVDRLTLTPDHVVVARPGVDAAALAPGTATGGELLCVAAVTPAKGHDQLVSALALVADLDWRCVCAGSLTLEPDFVHAVREQARRAGIADRTDLVGPLGRADLDRAYAAADLVVHASRAETYGMVVTEALARGLPVVATAVGGVPETLGTTPEGDRPGLLVGAGATEELGGALRQWLVDPALRRRLRSLARQRRDQLTEWARTAQEISEVLHQVSGGERR</sequence>
<dbReference type="RefSeq" id="WP_013491870.1">
    <property type="nucleotide sequence ID" value="NC_014830.1"/>
</dbReference>
<evidence type="ECO:0000256" key="2">
    <source>
        <dbReference type="ARBA" id="ARBA00022679"/>
    </source>
</evidence>
<accession>E6SDD0</accession>
<dbReference type="EMBL" id="CP002343">
    <property type="protein sequence ID" value="ADU47552.1"/>
    <property type="molecule type" value="Genomic_DNA"/>
</dbReference>
<dbReference type="CDD" id="cd03801">
    <property type="entry name" value="GT4_PimA-like"/>
    <property type="match status" value="1"/>
</dbReference>
<feature type="region of interest" description="Disordered" evidence="3">
    <location>
        <begin position="106"/>
        <end position="137"/>
    </location>
</feature>
<dbReference type="PANTHER" id="PTHR12526:SF510">
    <property type="entry name" value="D-INOSITOL 3-PHOSPHATE GLYCOSYLTRANSFERASE"/>
    <property type="match status" value="1"/>
</dbReference>
<dbReference type="Proteomes" id="UP000008914">
    <property type="component" value="Chromosome"/>
</dbReference>
<dbReference type="PANTHER" id="PTHR12526">
    <property type="entry name" value="GLYCOSYLTRANSFERASE"/>
    <property type="match status" value="1"/>
</dbReference>
<dbReference type="SUPFAM" id="SSF53756">
    <property type="entry name" value="UDP-Glycosyltransferase/glycogen phosphorylase"/>
    <property type="match status" value="1"/>
</dbReference>
<keyword evidence="2 6" id="KW-0808">Transferase</keyword>
<dbReference type="AlphaFoldDB" id="E6SDD0"/>
<keyword evidence="1" id="KW-0328">Glycosyltransferase</keyword>
<evidence type="ECO:0000313" key="7">
    <source>
        <dbReference type="Proteomes" id="UP000008914"/>
    </source>
</evidence>
<keyword evidence="7" id="KW-1185">Reference proteome</keyword>
<proteinExistence type="predicted"/>
<evidence type="ECO:0000259" key="5">
    <source>
        <dbReference type="Pfam" id="PF13439"/>
    </source>
</evidence>
<dbReference type="eggNOG" id="COG0438">
    <property type="taxonomic scope" value="Bacteria"/>
</dbReference>
<gene>
    <name evidence="6" type="ordered locus">Intca_1029</name>
</gene>
<organism evidence="6 7">
    <name type="scientific">Intrasporangium calvum (strain ATCC 23552 / DSM 43043 / JCM 3097 / NBRC 12989 / NCIMB 10167 / NRRL B-3866 / 7 KIP)</name>
    <dbReference type="NCBI Taxonomy" id="710696"/>
    <lineage>
        <taxon>Bacteria</taxon>
        <taxon>Bacillati</taxon>
        <taxon>Actinomycetota</taxon>
        <taxon>Actinomycetes</taxon>
        <taxon>Micrococcales</taxon>
        <taxon>Intrasporangiaceae</taxon>
        <taxon>Intrasporangium</taxon>
    </lineage>
</organism>
<evidence type="ECO:0000256" key="1">
    <source>
        <dbReference type="ARBA" id="ARBA00022676"/>
    </source>
</evidence>